<evidence type="ECO:0000256" key="1">
    <source>
        <dbReference type="ARBA" id="ARBA00004141"/>
    </source>
</evidence>
<dbReference type="AlphaFoldDB" id="A0A3A3GHJ7"/>
<feature type="transmembrane region" description="Helical" evidence="5">
    <location>
        <begin position="110"/>
        <end position="131"/>
    </location>
</feature>
<keyword evidence="2 5" id="KW-0812">Transmembrane</keyword>
<feature type="transmembrane region" description="Helical" evidence="5">
    <location>
        <begin position="232"/>
        <end position="252"/>
    </location>
</feature>
<comment type="caution">
    <text evidence="6">The sequence shown here is derived from an EMBL/GenBank/DDBJ whole genome shotgun (WGS) entry which is preliminary data.</text>
</comment>
<name>A0A3A3GHJ7_PANTH</name>
<dbReference type="GO" id="GO:0006824">
    <property type="term" value="P:cobalt ion transport"/>
    <property type="evidence" value="ECO:0007669"/>
    <property type="project" value="TreeGrafter"/>
</dbReference>
<proteinExistence type="predicted"/>
<sequence>MLRLQGWNPSIKGLAVIMAVILLSLTLDPITPLLALIWTTGMTFVLGRVSWKKWLLGFAPFLIMSAGYVWTAILLPRAGAAGSSDVVWEWGAFSLTAAVLHQALSLGLRVLIFSSLSLLFILTTDPVRFMLSLMQQCRLSPKWAYGILAGYRFLPFFREELRILQHAHRMRGIERERGWRGRLRAMKRYAIPLLASAIRKSERVAVAMLSKGFTGKRERPYYVQLRVSWKDWLLLLLLIGGICGCYLLSWHMDSVRLYRGEV</sequence>
<dbReference type="RefSeq" id="WP_119793971.1">
    <property type="nucleotide sequence ID" value="NZ_QYZD01000009.1"/>
</dbReference>
<keyword evidence="4 5" id="KW-0472">Membrane</keyword>
<organism evidence="6 7">
    <name type="scientific">Paenibacillus thiaminolyticus</name>
    <name type="common">Bacillus thiaminolyticus</name>
    <dbReference type="NCBI Taxonomy" id="49283"/>
    <lineage>
        <taxon>Bacteria</taxon>
        <taxon>Bacillati</taxon>
        <taxon>Bacillota</taxon>
        <taxon>Bacilli</taxon>
        <taxon>Bacillales</taxon>
        <taxon>Paenibacillaceae</taxon>
        <taxon>Paenibacillus</taxon>
    </lineage>
</organism>
<dbReference type="PANTHER" id="PTHR43723:SF1">
    <property type="entry name" value="COBALT TRANSPORT PROTEIN CBIQ"/>
    <property type="match status" value="1"/>
</dbReference>
<dbReference type="Pfam" id="PF02361">
    <property type="entry name" value="CbiQ"/>
    <property type="match status" value="1"/>
</dbReference>
<comment type="subcellular location">
    <subcellularLocation>
        <location evidence="1">Membrane</location>
        <topology evidence="1">Multi-pass membrane protein</topology>
    </subcellularLocation>
</comment>
<accession>A0A3A3GHJ7</accession>
<dbReference type="OrthoDB" id="92887at2"/>
<dbReference type="GO" id="GO:0043190">
    <property type="term" value="C:ATP-binding cassette (ABC) transporter complex"/>
    <property type="evidence" value="ECO:0007669"/>
    <property type="project" value="TreeGrafter"/>
</dbReference>
<dbReference type="Proteomes" id="UP000266177">
    <property type="component" value="Unassembled WGS sequence"/>
</dbReference>
<dbReference type="InterPro" id="IPR052770">
    <property type="entry name" value="Cobalt_transport_CbiQ"/>
</dbReference>
<protein>
    <submittedName>
        <fullName evidence="6">Energy-coupling factor transporter transmembrane protein EcfT</fullName>
    </submittedName>
</protein>
<dbReference type="CDD" id="cd16914">
    <property type="entry name" value="EcfT"/>
    <property type="match status" value="1"/>
</dbReference>
<feature type="transmembrane region" description="Helical" evidence="5">
    <location>
        <begin position="54"/>
        <end position="75"/>
    </location>
</feature>
<evidence type="ECO:0000256" key="5">
    <source>
        <dbReference type="SAM" id="Phobius"/>
    </source>
</evidence>
<evidence type="ECO:0000256" key="3">
    <source>
        <dbReference type="ARBA" id="ARBA00022989"/>
    </source>
</evidence>
<keyword evidence="3 5" id="KW-1133">Transmembrane helix</keyword>
<gene>
    <name evidence="6" type="ORF">DQX05_12505</name>
</gene>
<evidence type="ECO:0000256" key="2">
    <source>
        <dbReference type="ARBA" id="ARBA00022692"/>
    </source>
</evidence>
<evidence type="ECO:0000256" key="4">
    <source>
        <dbReference type="ARBA" id="ARBA00023136"/>
    </source>
</evidence>
<dbReference type="PANTHER" id="PTHR43723">
    <property type="entry name" value="COBALT TRANSPORT PROTEIN CBIQ"/>
    <property type="match status" value="1"/>
</dbReference>
<dbReference type="EMBL" id="QYZD01000009">
    <property type="protein sequence ID" value="RJG23831.1"/>
    <property type="molecule type" value="Genomic_DNA"/>
</dbReference>
<evidence type="ECO:0000313" key="6">
    <source>
        <dbReference type="EMBL" id="RJG23831.1"/>
    </source>
</evidence>
<dbReference type="InterPro" id="IPR003339">
    <property type="entry name" value="ABC/ECF_trnsptr_transmembrane"/>
</dbReference>
<reference evidence="6 7" key="1">
    <citation type="submission" date="2018-09" db="EMBL/GenBank/DDBJ databases">
        <title>Paenibacillus SK2017-BO5.</title>
        <authorList>
            <person name="Piskunova J.V."/>
            <person name="Dubiley S.A."/>
            <person name="Severinov K.V."/>
        </authorList>
    </citation>
    <scope>NUCLEOTIDE SEQUENCE [LARGE SCALE GENOMIC DNA]</scope>
    <source>
        <strain evidence="6 7">BO5</strain>
    </source>
</reference>
<evidence type="ECO:0000313" key="7">
    <source>
        <dbReference type="Proteomes" id="UP000266177"/>
    </source>
</evidence>